<dbReference type="InterPro" id="IPR013786">
    <property type="entry name" value="AcylCoA_DH/ox_N"/>
</dbReference>
<sequence>MSLSRSGFDLPRSSVKHDEARLVALLGDVKSRTDEIRDQRFVSQDIIEELKSVGLYRSLVPPEFGGTEMHPSDLLRLIERVAEADGSTGWVASFSFATKYLQSLPVDTLRKIYADTPDIVFSGAVFPPQPAKSVEGGVIVNGRWGFGSGSMGADYIGVGISVEGKDEFSDLPLMAVMPASDVKIDPVWDTIGMTGTGSHDLVVEDVFVPKEFLLVRGAQPSIDTPAYRYPSLAMAAQVLAVCGLGVARAAIDHILSIADKSKSITGAPTLGDRSNVQLHLGESVAKLESARAWMYSSTDAAWEEISAGRELSREFNMQLRLASSHAGRTGAEVARACFEMAGTMGIFNKNPLSRYLTDAMVTAQHAFLGEGTFINAGKVMVNSPAVHGYDVL</sequence>
<evidence type="ECO:0000313" key="5">
    <source>
        <dbReference type="Proteomes" id="UP001596492"/>
    </source>
</evidence>
<keyword evidence="5" id="KW-1185">Reference proteome</keyword>
<name>A0ABW2IKL8_9PROT</name>
<dbReference type="Pfam" id="PF02771">
    <property type="entry name" value="Acyl-CoA_dh_N"/>
    <property type="match status" value="1"/>
</dbReference>
<dbReference type="Gene3D" id="1.10.540.10">
    <property type="entry name" value="Acyl-CoA dehydrogenase/oxidase, N-terminal domain"/>
    <property type="match status" value="1"/>
</dbReference>
<dbReference type="Pfam" id="PF08028">
    <property type="entry name" value="Acyl-CoA_dh_2"/>
    <property type="match status" value="1"/>
</dbReference>
<dbReference type="SUPFAM" id="SSF47203">
    <property type="entry name" value="Acyl-CoA dehydrogenase C-terminal domain-like"/>
    <property type="match status" value="1"/>
</dbReference>
<dbReference type="Gene3D" id="2.40.110.10">
    <property type="entry name" value="Butyryl-CoA Dehydrogenase, subunit A, domain 2"/>
    <property type="match status" value="1"/>
</dbReference>
<accession>A0ABW2IKL8</accession>
<dbReference type="RefSeq" id="WP_382166605.1">
    <property type="nucleotide sequence ID" value="NZ_JBHTBR010000003.1"/>
</dbReference>
<dbReference type="PIRSF" id="PIRSF016578">
    <property type="entry name" value="HsaA"/>
    <property type="match status" value="1"/>
</dbReference>
<dbReference type="InterPro" id="IPR013107">
    <property type="entry name" value="Acyl-CoA_DH_C"/>
</dbReference>
<proteinExistence type="predicted"/>
<keyword evidence="1" id="KW-0560">Oxidoreductase</keyword>
<gene>
    <name evidence="4" type="ORF">ACFQS8_07095</name>
</gene>
<dbReference type="InterPro" id="IPR009100">
    <property type="entry name" value="AcylCoA_DH/oxidase_NM_dom_sf"/>
</dbReference>
<dbReference type="InterPro" id="IPR036250">
    <property type="entry name" value="AcylCo_DH-like_C"/>
</dbReference>
<dbReference type="InterPro" id="IPR037069">
    <property type="entry name" value="AcylCoA_DH/ox_N_sf"/>
</dbReference>
<dbReference type="Gene3D" id="1.20.140.10">
    <property type="entry name" value="Butyryl-CoA Dehydrogenase, subunit A, domain 3"/>
    <property type="match status" value="1"/>
</dbReference>
<evidence type="ECO:0000259" key="2">
    <source>
        <dbReference type="Pfam" id="PF02771"/>
    </source>
</evidence>
<organism evidence="4 5">
    <name type="scientific">Hirschia litorea</name>
    <dbReference type="NCBI Taxonomy" id="1199156"/>
    <lineage>
        <taxon>Bacteria</taxon>
        <taxon>Pseudomonadati</taxon>
        <taxon>Pseudomonadota</taxon>
        <taxon>Alphaproteobacteria</taxon>
        <taxon>Hyphomonadales</taxon>
        <taxon>Hyphomonadaceae</taxon>
        <taxon>Hirschia</taxon>
    </lineage>
</organism>
<protein>
    <submittedName>
        <fullName evidence="4">Acyl-CoA dehydrogenase family protein</fullName>
    </submittedName>
</protein>
<evidence type="ECO:0000256" key="1">
    <source>
        <dbReference type="ARBA" id="ARBA00023002"/>
    </source>
</evidence>
<evidence type="ECO:0000259" key="3">
    <source>
        <dbReference type="Pfam" id="PF08028"/>
    </source>
</evidence>
<reference evidence="5" key="1">
    <citation type="journal article" date="2019" name="Int. J. Syst. Evol. Microbiol.">
        <title>The Global Catalogue of Microorganisms (GCM) 10K type strain sequencing project: providing services to taxonomists for standard genome sequencing and annotation.</title>
        <authorList>
            <consortium name="The Broad Institute Genomics Platform"/>
            <consortium name="The Broad Institute Genome Sequencing Center for Infectious Disease"/>
            <person name="Wu L."/>
            <person name="Ma J."/>
        </authorList>
    </citation>
    <scope>NUCLEOTIDE SEQUENCE [LARGE SCALE GENOMIC DNA]</scope>
    <source>
        <strain evidence="5">CCUG 51308</strain>
    </source>
</reference>
<dbReference type="InterPro" id="IPR046373">
    <property type="entry name" value="Acyl-CoA_Oxase/DH_mid-dom_sf"/>
</dbReference>
<dbReference type="PANTHER" id="PTHR43884">
    <property type="entry name" value="ACYL-COA DEHYDROGENASE"/>
    <property type="match status" value="1"/>
</dbReference>
<comment type="caution">
    <text evidence="4">The sequence shown here is derived from an EMBL/GenBank/DDBJ whole genome shotgun (WGS) entry which is preliminary data.</text>
</comment>
<dbReference type="Proteomes" id="UP001596492">
    <property type="component" value="Unassembled WGS sequence"/>
</dbReference>
<feature type="domain" description="Acyl-CoA dehydrogenase/oxidase N-terminal" evidence="2">
    <location>
        <begin position="29"/>
        <end position="94"/>
    </location>
</feature>
<evidence type="ECO:0000313" key="4">
    <source>
        <dbReference type="EMBL" id="MFC7291375.1"/>
    </source>
</evidence>
<dbReference type="EMBL" id="JBHTBR010000003">
    <property type="protein sequence ID" value="MFC7291375.1"/>
    <property type="molecule type" value="Genomic_DNA"/>
</dbReference>
<feature type="domain" description="Acyl-CoA dehydrogenase C-terminal" evidence="3">
    <location>
        <begin position="239"/>
        <end position="368"/>
    </location>
</feature>
<dbReference type="SUPFAM" id="SSF56645">
    <property type="entry name" value="Acyl-CoA dehydrogenase NM domain-like"/>
    <property type="match status" value="1"/>
</dbReference>
<dbReference type="PANTHER" id="PTHR43884:SF12">
    <property type="entry name" value="ISOVALERYL-COA DEHYDROGENASE, MITOCHONDRIAL-RELATED"/>
    <property type="match status" value="1"/>
</dbReference>